<dbReference type="Gene3D" id="3.40.50.300">
    <property type="entry name" value="P-loop containing nucleotide triphosphate hydrolases"/>
    <property type="match status" value="1"/>
</dbReference>
<evidence type="ECO:0000313" key="3">
    <source>
        <dbReference type="Proteomes" id="UP001152320"/>
    </source>
</evidence>
<dbReference type="PANTHER" id="PTHR46312">
    <property type="entry name" value="NACHT DOMAIN-CONTAINING PROTEIN"/>
    <property type="match status" value="1"/>
</dbReference>
<protein>
    <recommendedName>
        <fullName evidence="1">NACHT domain-containing protein</fullName>
    </recommendedName>
</protein>
<dbReference type="SUPFAM" id="SSF52540">
    <property type="entry name" value="P-loop containing nucleoside triphosphate hydrolases"/>
    <property type="match status" value="1"/>
</dbReference>
<organism evidence="2 3">
    <name type="scientific">Holothuria leucospilota</name>
    <name type="common">Black long sea cucumber</name>
    <name type="synonym">Mertensiothuria leucospilota</name>
    <dbReference type="NCBI Taxonomy" id="206669"/>
    <lineage>
        <taxon>Eukaryota</taxon>
        <taxon>Metazoa</taxon>
        <taxon>Echinodermata</taxon>
        <taxon>Eleutherozoa</taxon>
        <taxon>Echinozoa</taxon>
        <taxon>Holothuroidea</taxon>
        <taxon>Aspidochirotacea</taxon>
        <taxon>Aspidochirotida</taxon>
        <taxon>Holothuriidae</taxon>
        <taxon>Holothuria</taxon>
    </lineage>
</organism>
<accession>A0A9Q1CTI1</accession>
<dbReference type="AlphaFoldDB" id="A0A9Q1CTI1"/>
<dbReference type="PROSITE" id="PS50837">
    <property type="entry name" value="NACHT"/>
    <property type="match status" value="1"/>
</dbReference>
<evidence type="ECO:0000313" key="2">
    <source>
        <dbReference type="EMBL" id="KAJ8050678.1"/>
    </source>
</evidence>
<proteinExistence type="predicted"/>
<dbReference type="PANTHER" id="PTHR46312:SF2">
    <property type="entry name" value="NUCLEOTIDE-BINDING OLIGOMERIZATION DOMAIN-CONTAINING PROTEIN 2-LIKE"/>
    <property type="match status" value="1"/>
</dbReference>
<sequence>MGTPNYVLCYIYKGFGQFVFELKESFTVSNAVNVATVLGFPAAQRDRIAKDTDGHMFTELLQGKGFISPTDITRLLDATRKIGLQGIANDLQESFSRNVSSNRLSSHINTEFLGKKKQFLKDIKETYEAMYNGVQPVPYVRERLLCVNKVFIDSGMEYLKKQGGITSGNVTWEKLDSYNSIFTDPRLAHAMVYVLLGEPGYGKSTLALQYVYEWCNCCPDSPLKDAEMLIFLRLRYIKGGMSVFKAIGNFLLPCDSTLSEGDIRGIIQDCKSVVIIFDGFDEYTSQGDEDDVMKILGRQMLRNCRVVLTTRPTSTPPRLTHKTEQVRLTGFDDQAREKYILKAVVDGDSEAAAKIVQRLQQSPVFADICQVSLFFVMFAHMTHERDMSMVFESVTSFFRYVVSSFYEHKQIRAGTVSPTVKNMNTAENYKLSKFAFESLRGKDRKLVWGRETFIKIIGEPLYNELVEIGILVEENVLKIVDDPGTSAADHIQRRTDVSFYHKLLCEWYAAHYAADVFSSSGNCNLPGFFEGIDPFDLQYVYRIACGLNPAAADKLIQYLHSIEGGDKFAILCILEQTGDMDKIKETIRHICFEGVVISGYDSLLLQRSTIQLLEIASRYEVSINLEEFFGCFNFAICLKSK</sequence>
<dbReference type="Pfam" id="PF05729">
    <property type="entry name" value="NACHT"/>
    <property type="match status" value="1"/>
</dbReference>
<name>A0A9Q1CTI1_HOLLE</name>
<dbReference type="EMBL" id="JAIZAY010000001">
    <property type="protein sequence ID" value="KAJ8050678.1"/>
    <property type="molecule type" value="Genomic_DNA"/>
</dbReference>
<reference evidence="2" key="1">
    <citation type="submission" date="2021-10" db="EMBL/GenBank/DDBJ databases">
        <title>Tropical sea cucumber genome reveals ecological adaptation and Cuvierian tubules defense mechanism.</title>
        <authorList>
            <person name="Chen T."/>
        </authorList>
    </citation>
    <scope>NUCLEOTIDE SEQUENCE</scope>
    <source>
        <strain evidence="2">Nanhai2018</strain>
        <tissue evidence="2">Muscle</tissue>
    </source>
</reference>
<feature type="domain" description="NACHT" evidence="1">
    <location>
        <begin position="191"/>
        <end position="314"/>
    </location>
</feature>
<dbReference type="OrthoDB" id="120976at2759"/>
<comment type="caution">
    <text evidence="2">The sequence shown here is derived from an EMBL/GenBank/DDBJ whole genome shotgun (WGS) entry which is preliminary data.</text>
</comment>
<gene>
    <name evidence="2" type="ORF">HOLleu_03975</name>
</gene>
<dbReference type="InterPro" id="IPR007111">
    <property type="entry name" value="NACHT_NTPase"/>
</dbReference>
<keyword evidence="3" id="KW-1185">Reference proteome</keyword>
<evidence type="ECO:0000259" key="1">
    <source>
        <dbReference type="PROSITE" id="PS50837"/>
    </source>
</evidence>
<dbReference type="InterPro" id="IPR027417">
    <property type="entry name" value="P-loop_NTPase"/>
</dbReference>
<dbReference type="Proteomes" id="UP001152320">
    <property type="component" value="Chromosome 1"/>
</dbReference>